<feature type="non-terminal residue" evidence="1">
    <location>
        <position position="87"/>
    </location>
</feature>
<keyword evidence="2" id="KW-1185">Reference proteome</keyword>
<accession>A0A392T987</accession>
<reference evidence="1 2" key="1">
    <citation type="journal article" date="2018" name="Front. Plant Sci.">
        <title>Red Clover (Trifolium pratense) and Zigzag Clover (T. medium) - A Picture of Genomic Similarities and Differences.</title>
        <authorList>
            <person name="Dluhosova J."/>
            <person name="Istvanek J."/>
            <person name="Nedelnik J."/>
            <person name="Repkova J."/>
        </authorList>
    </citation>
    <scope>NUCLEOTIDE SEQUENCE [LARGE SCALE GENOMIC DNA]</scope>
    <source>
        <strain evidence="2">cv. 10/8</strain>
        <tissue evidence="1">Leaf</tissue>
    </source>
</reference>
<proteinExistence type="predicted"/>
<name>A0A392T987_9FABA</name>
<sequence>VELEMHKNEQNQGAESCELRLAQALLRAAQLKDQKGVDKSVSCAWRSLYCARRNSNGKIFAEILEAAPGATSSACSAITRKITAGNS</sequence>
<protein>
    <submittedName>
        <fullName evidence="1">Uncharacterized protein</fullName>
    </submittedName>
</protein>
<comment type="caution">
    <text evidence="1">The sequence shown here is derived from an EMBL/GenBank/DDBJ whole genome shotgun (WGS) entry which is preliminary data.</text>
</comment>
<organism evidence="1 2">
    <name type="scientific">Trifolium medium</name>
    <dbReference type="NCBI Taxonomy" id="97028"/>
    <lineage>
        <taxon>Eukaryota</taxon>
        <taxon>Viridiplantae</taxon>
        <taxon>Streptophyta</taxon>
        <taxon>Embryophyta</taxon>
        <taxon>Tracheophyta</taxon>
        <taxon>Spermatophyta</taxon>
        <taxon>Magnoliopsida</taxon>
        <taxon>eudicotyledons</taxon>
        <taxon>Gunneridae</taxon>
        <taxon>Pentapetalae</taxon>
        <taxon>rosids</taxon>
        <taxon>fabids</taxon>
        <taxon>Fabales</taxon>
        <taxon>Fabaceae</taxon>
        <taxon>Papilionoideae</taxon>
        <taxon>50 kb inversion clade</taxon>
        <taxon>NPAAA clade</taxon>
        <taxon>Hologalegina</taxon>
        <taxon>IRL clade</taxon>
        <taxon>Trifolieae</taxon>
        <taxon>Trifolium</taxon>
    </lineage>
</organism>
<dbReference type="EMBL" id="LXQA010532009">
    <property type="protein sequence ID" value="MCI57609.1"/>
    <property type="molecule type" value="Genomic_DNA"/>
</dbReference>
<dbReference type="AlphaFoldDB" id="A0A392T987"/>
<evidence type="ECO:0000313" key="1">
    <source>
        <dbReference type="EMBL" id="MCI57609.1"/>
    </source>
</evidence>
<evidence type="ECO:0000313" key="2">
    <source>
        <dbReference type="Proteomes" id="UP000265520"/>
    </source>
</evidence>
<dbReference type="Proteomes" id="UP000265520">
    <property type="component" value="Unassembled WGS sequence"/>
</dbReference>
<feature type="non-terminal residue" evidence="1">
    <location>
        <position position="1"/>
    </location>
</feature>